<name>A0A517VHB8_9PLAN</name>
<dbReference type="EMBL" id="CP036343">
    <property type="protein sequence ID" value="QDT92403.1"/>
    <property type="molecule type" value="Genomic_DNA"/>
</dbReference>
<feature type="region of interest" description="Disordered" evidence="1">
    <location>
        <begin position="239"/>
        <end position="259"/>
    </location>
</feature>
<reference evidence="4 5" key="1">
    <citation type="submission" date="2019-02" db="EMBL/GenBank/DDBJ databases">
        <title>Deep-cultivation of Planctomycetes and their phenomic and genomic characterization uncovers novel biology.</title>
        <authorList>
            <person name="Wiegand S."/>
            <person name="Jogler M."/>
            <person name="Boedeker C."/>
            <person name="Pinto D."/>
            <person name="Vollmers J."/>
            <person name="Rivas-Marin E."/>
            <person name="Kohn T."/>
            <person name="Peeters S.H."/>
            <person name="Heuer A."/>
            <person name="Rast P."/>
            <person name="Oberbeckmann S."/>
            <person name="Bunk B."/>
            <person name="Jeske O."/>
            <person name="Meyerdierks A."/>
            <person name="Storesund J.E."/>
            <person name="Kallscheuer N."/>
            <person name="Luecker S."/>
            <person name="Lage O.M."/>
            <person name="Pohl T."/>
            <person name="Merkel B.J."/>
            <person name="Hornburger P."/>
            <person name="Mueller R.-W."/>
            <person name="Bruemmer F."/>
            <person name="Labrenz M."/>
            <person name="Spormann A.M."/>
            <person name="Op den Camp H."/>
            <person name="Overmann J."/>
            <person name="Amann R."/>
            <person name="Jetten M.S.M."/>
            <person name="Mascher T."/>
            <person name="Medema M.H."/>
            <person name="Devos D.P."/>
            <person name="Kaster A.-K."/>
            <person name="Ovreas L."/>
            <person name="Rohde M."/>
            <person name="Galperin M.Y."/>
            <person name="Jogler C."/>
        </authorList>
    </citation>
    <scope>NUCLEOTIDE SEQUENCE [LARGE SCALE GENOMIC DNA]</scope>
    <source>
        <strain evidence="4 5">Pan161</strain>
    </source>
</reference>
<organism evidence="4 5">
    <name type="scientific">Gimesia algae</name>
    <dbReference type="NCBI Taxonomy" id="2527971"/>
    <lineage>
        <taxon>Bacteria</taxon>
        <taxon>Pseudomonadati</taxon>
        <taxon>Planctomycetota</taxon>
        <taxon>Planctomycetia</taxon>
        <taxon>Planctomycetales</taxon>
        <taxon>Planctomycetaceae</taxon>
        <taxon>Gimesia</taxon>
    </lineage>
</organism>
<feature type="compositionally biased region" description="Basic and acidic residues" evidence="1">
    <location>
        <begin position="418"/>
        <end position="429"/>
    </location>
</feature>
<keyword evidence="5" id="KW-1185">Reference proteome</keyword>
<sequence>MDVKAIESLMPELESFVSRYLSHFGRVQNHAHAMTILQGLLAGGDRRNVENMAETIEGGVVRTLQKFIAQAIWSDQDVLAELRQHVCEALGEDDGLLIVDETGFPKKGKQSVGVARQYSGTLGRVDNCQVGVFVSYCSSQGETLIDRRLFLPEQWIIDEQRLAQAGVPSSVIFRSKPELASEMIQQAIIEGVPFQWVCGDSIYGTSPVFVQTVRELGKWYVVETSCDARVWTTKPKLRPVGQITPRGGRPTKNAKPLKKPRRVDEVVANLPASAWKRMSVAEGSQGPRLYEYAEITVWFSEQSRPTDRRERLLVRRSVGQDSELKYQRSNAPAEIPLKKLAEVGGSRWCIEKNFQSGKGECGLDEYETRGWIGWHHHTCLSMLALLFLTLQKQRLGKKTSGPDCSGSPQHSQASAIYKRLDPGSTRRMESMANRPQPDRKTLPRTKKKKRTTKTH</sequence>
<evidence type="ECO:0000259" key="2">
    <source>
        <dbReference type="Pfam" id="PF13546"/>
    </source>
</evidence>
<gene>
    <name evidence="3" type="ORF">Pan161_26670</name>
    <name evidence="4" type="ORF">Pan161_40700</name>
</gene>
<dbReference type="AlphaFoldDB" id="A0A517VHB8"/>
<evidence type="ECO:0000256" key="1">
    <source>
        <dbReference type="SAM" id="MobiDB-lite"/>
    </source>
</evidence>
<evidence type="ECO:0000313" key="5">
    <source>
        <dbReference type="Proteomes" id="UP000316855"/>
    </source>
</evidence>
<dbReference type="InterPro" id="IPR039365">
    <property type="entry name" value="IS701-like"/>
</dbReference>
<feature type="region of interest" description="Disordered" evidence="1">
    <location>
        <begin position="397"/>
        <end position="455"/>
    </location>
</feature>
<feature type="domain" description="Transposase IS701-like DDE" evidence="2">
    <location>
        <begin position="20"/>
        <end position="287"/>
    </location>
</feature>
<feature type="compositionally biased region" description="Basic residues" evidence="1">
    <location>
        <begin position="442"/>
        <end position="455"/>
    </location>
</feature>
<accession>A0A517VHB8</accession>
<dbReference type="Pfam" id="PF13546">
    <property type="entry name" value="DDE_5"/>
    <property type="match status" value="1"/>
</dbReference>
<dbReference type="InterPro" id="IPR012337">
    <property type="entry name" value="RNaseH-like_sf"/>
</dbReference>
<evidence type="ECO:0000313" key="3">
    <source>
        <dbReference type="EMBL" id="QDT91013.1"/>
    </source>
</evidence>
<proteinExistence type="predicted"/>
<dbReference type="Proteomes" id="UP000316855">
    <property type="component" value="Chromosome"/>
</dbReference>
<dbReference type="PANTHER" id="PTHR33627:SF1">
    <property type="entry name" value="TRANSPOSASE"/>
    <property type="match status" value="1"/>
</dbReference>
<dbReference type="RefSeq" id="WP_145227397.1">
    <property type="nucleotide sequence ID" value="NZ_CP036343.1"/>
</dbReference>
<dbReference type="PANTHER" id="PTHR33627">
    <property type="entry name" value="TRANSPOSASE"/>
    <property type="match status" value="1"/>
</dbReference>
<protein>
    <recommendedName>
        <fullName evidence="2">Transposase IS701-like DDE domain-containing protein</fullName>
    </recommendedName>
</protein>
<dbReference type="SUPFAM" id="SSF53098">
    <property type="entry name" value="Ribonuclease H-like"/>
    <property type="match status" value="1"/>
</dbReference>
<evidence type="ECO:0000313" key="4">
    <source>
        <dbReference type="EMBL" id="QDT92403.1"/>
    </source>
</evidence>
<dbReference type="NCBIfam" id="NF033540">
    <property type="entry name" value="transpos_IS701"/>
    <property type="match status" value="1"/>
</dbReference>
<dbReference type="KEGG" id="gax:Pan161_26670"/>
<dbReference type="InterPro" id="IPR038721">
    <property type="entry name" value="IS701-like_DDE_dom"/>
</dbReference>
<dbReference type="KEGG" id="gax:Pan161_40700"/>
<dbReference type="OrthoDB" id="5525203at2"/>
<dbReference type="EMBL" id="CP036343">
    <property type="protein sequence ID" value="QDT91013.1"/>
    <property type="molecule type" value="Genomic_DNA"/>
</dbReference>